<dbReference type="Bgee" id="733249">
    <property type="expression patterns" value="Expressed in spleen and 10 other cell types or tissues"/>
</dbReference>
<evidence type="ECO:0000259" key="7">
    <source>
        <dbReference type="Pfam" id="PF07815"/>
    </source>
</evidence>
<comment type="similarity">
    <text evidence="2">Belongs to the ABI family.</text>
</comment>
<protein>
    <submittedName>
        <fullName evidence="9 10">ABI gene family member 3</fullName>
    </submittedName>
</protein>
<evidence type="ECO:0000256" key="2">
    <source>
        <dbReference type="ARBA" id="ARBA00010020"/>
    </source>
</evidence>
<dbReference type="GO" id="GO:0098858">
    <property type="term" value="C:actin-based cell projection"/>
    <property type="evidence" value="ECO:0000318"/>
    <property type="project" value="GO_Central"/>
</dbReference>
<gene>
    <name evidence="9 10 11" type="primary">abi3.L</name>
</gene>
<comment type="subcellular location">
    <subcellularLocation>
        <location evidence="1">Cytoplasm</location>
    </subcellularLocation>
</comment>
<dbReference type="KEGG" id="xla:733249"/>
<dbReference type="GO" id="GO:0035591">
    <property type="term" value="F:signaling adaptor activity"/>
    <property type="evidence" value="ECO:0000318"/>
    <property type="project" value="GO_Central"/>
</dbReference>
<feature type="region of interest" description="Disordered" evidence="6">
    <location>
        <begin position="161"/>
        <end position="184"/>
    </location>
</feature>
<dbReference type="PANTHER" id="PTHR10460">
    <property type="entry name" value="ABL INTERACTOR FAMILY MEMBER"/>
    <property type="match status" value="1"/>
</dbReference>
<evidence type="ECO:0000256" key="5">
    <source>
        <dbReference type="ARBA" id="ARBA00023054"/>
    </source>
</evidence>
<evidence type="ECO:0000256" key="4">
    <source>
        <dbReference type="ARBA" id="ARBA00022553"/>
    </source>
</evidence>
<dbReference type="RefSeq" id="XP_018090288.1">
    <property type="nucleotide sequence ID" value="XM_018234799.2"/>
</dbReference>
<evidence type="ECO:0000256" key="1">
    <source>
        <dbReference type="ARBA" id="ARBA00004496"/>
    </source>
</evidence>
<keyword evidence="5" id="KW-0175">Coiled coil</keyword>
<evidence type="ECO:0000313" key="11">
    <source>
        <dbReference type="Xenbase" id="XB-GENE-6253453"/>
    </source>
</evidence>
<dbReference type="PaxDb" id="8355-A0A1L8ES77"/>
<feature type="compositionally biased region" description="Polar residues" evidence="6">
    <location>
        <begin position="163"/>
        <end position="184"/>
    </location>
</feature>
<dbReference type="GO" id="GO:0001764">
    <property type="term" value="P:neuron migration"/>
    <property type="evidence" value="ECO:0000318"/>
    <property type="project" value="GO_Central"/>
</dbReference>
<dbReference type="OrthoDB" id="5971719at2759"/>
<dbReference type="Proteomes" id="UP000186698">
    <property type="component" value="Chromosome 9_10L"/>
</dbReference>
<evidence type="ECO:0000313" key="9">
    <source>
        <dbReference type="RefSeq" id="XP_018090288.1"/>
    </source>
</evidence>
<dbReference type="Pfam" id="PF07815">
    <property type="entry name" value="Abi_HHR"/>
    <property type="match status" value="1"/>
</dbReference>
<dbReference type="GO" id="GO:0031209">
    <property type="term" value="C:SCAR complex"/>
    <property type="evidence" value="ECO:0000318"/>
    <property type="project" value="GO_Central"/>
</dbReference>
<accession>A0A1L8ES77</accession>
<dbReference type="AGR" id="Xenbase:XB-GENE-6253453"/>
<reference evidence="9 10" key="1">
    <citation type="submission" date="2025-04" db="UniProtKB">
        <authorList>
            <consortium name="RefSeq"/>
        </authorList>
    </citation>
    <scope>IDENTIFICATION</scope>
    <source>
        <strain evidence="9 10">J_2021</strain>
        <tissue evidence="9 10">Erythrocytes</tissue>
    </source>
</reference>
<dbReference type="GeneID" id="733249"/>
<evidence type="ECO:0000313" key="10">
    <source>
        <dbReference type="RefSeq" id="XP_041432819.1"/>
    </source>
</evidence>
<dbReference type="OMA" id="LIECGSH"/>
<dbReference type="CTD" id="733249"/>
<dbReference type="GO" id="GO:0048858">
    <property type="term" value="P:cell projection morphogenesis"/>
    <property type="evidence" value="ECO:0000318"/>
    <property type="project" value="GO_Central"/>
</dbReference>
<organism evidence="8 10">
    <name type="scientific">Xenopus laevis</name>
    <name type="common">African clawed frog</name>
    <dbReference type="NCBI Taxonomy" id="8355"/>
    <lineage>
        <taxon>Eukaryota</taxon>
        <taxon>Metazoa</taxon>
        <taxon>Chordata</taxon>
        <taxon>Craniata</taxon>
        <taxon>Vertebrata</taxon>
        <taxon>Euteleostomi</taxon>
        <taxon>Amphibia</taxon>
        <taxon>Batrachia</taxon>
        <taxon>Anura</taxon>
        <taxon>Pipoidea</taxon>
        <taxon>Pipidae</taxon>
        <taxon>Xenopodinae</taxon>
        <taxon>Xenopus</taxon>
        <taxon>Xenopus</taxon>
    </lineage>
</organism>
<dbReference type="GO" id="GO:0017124">
    <property type="term" value="F:SH3 domain binding"/>
    <property type="evidence" value="ECO:0007669"/>
    <property type="project" value="TreeGrafter"/>
</dbReference>
<evidence type="ECO:0000256" key="6">
    <source>
        <dbReference type="SAM" id="MobiDB-lite"/>
    </source>
</evidence>
<dbReference type="PANTHER" id="PTHR10460:SF58">
    <property type="entry name" value="ABI GENE FAMILY MEMBER 3 ISOFORM X1"/>
    <property type="match status" value="1"/>
</dbReference>
<dbReference type="STRING" id="8355.A0A1L8ES77"/>
<dbReference type="InterPro" id="IPR012849">
    <property type="entry name" value="Abl-interactor_HHR_dom"/>
</dbReference>
<name>A0A1L8ES77_XENLA</name>
<keyword evidence="4" id="KW-0597">Phosphoprotein</keyword>
<keyword evidence="3" id="KW-0963">Cytoplasm</keyword>
<dbReference type="Gene3D" id="6.10.140.1620">
    <property type="match status" value="1"/>
</dbReference>
<keyword evidence="8" id="KW-1185">Reference proteome</keyword>
<dbReference type="GO" id="GO:0030027">
    <property type="term" value="C:lamellipodium"/>
    <property type="evidence" value="ECO:0000318"/>
    <property type="project" value="GO_Central"/>
</dbReference>
<dbReference type="InterPro" id="IPR028457">
    <property type="entry name" value="ABI"/>
</dbReference>
<dbReference type="AlphaFoldDB" id="A0A1L8ES77"/>
<feature type="domain" description="Abl-interactor homeo-domain homologous" evidence="7">
    <location>
        <begin position="100"/>
        <end position="171"/>
    </location>
</feature>
<dbReference type="Xenbase" id="XB-GENE-6253453">
    <property type="gene designation" value="abi3.L"/>
</dbReference>
<dbReference type="RefSeq" id="XP_041432819.1">
    <property type="nucleotide sequence ID" value="XM_041576885.1"/>
</dbReference>
<evidence type="ECO:0000256" key="3">
    <source>
        <dbReference type="ARBA" id="ARBA00022490"/>
    </source>
</evidence>
<evidence type="ECO:0000313" key="8">
    <source>
        <dbReference type="Proteomes" id="UP000186698"/>
    </source>
</evidence>
<sequence length="343" mass="37961">MSDASSTEREAPRHSPREVTAVRQALRDSYANLHNVADYCEKNYMEASDKKKALQDTMSLVTQTLASVASHVGMVAREMLLILQEQSQILHQHENNVWNISQKLDIHVEKASRQKIGSLASRKKRLQAQKILTEGNQAPHPAYTRIPINFKSLDQTGHGITESDCQLSKTGTMSRRASSKSLANSQGTLGRSLRIIDPVLVPQIPEMTPPSTPPVWNSTSPLVDTTIMELLPPPPPVFPQESYPLLQGENHISKSISNFPDFISDLEFSDFPPPLASNDTVGIPSLTSVEAYDSLLDFFDPGLLPPPADEETNNTSWAADYEPQFPFYPESMEILPPPPPADI</sequence>
<proteinExistence type="inferred from homology"/>